<dbReference type="InParanoid" id="M1DMF7"/>
<evidence type="ECO:0000313" key="2">
    <source>
        <dbReference type="EnsemblPlants" id="PGSC0003DMT400091366"/>
    </source>
</evidence>
<proteinExistence type="predicted"/>
<dbReference type="Proteomes" id="UP000011115">
    <property type="component" value="Unassembled WGS sequence"/>
</dbReference>
<dbReference type="PaxDb" id="4113-PGSC0003DMT400091366"/>
<name>M1DMF7_SOLTU</name>
<keyword evidence="3" id="KW-1185">Reference proteome</keyword>
<reference evidence="2" key="2">
    <citation type="submission" date="2015-06" db="UniProtKB">
        <authorList>
            <consortium name="EnsemblPlants"/>
        </authorList>
    </citation>
    <scope>IDENTIFICATION</scope>
    <source>
        <strain evidence="2">DM1-3 516 R44</strain>
    </source>
</reference>
<dbReference type="AlphaFoldDB" id="M1DMF7"/>
<organism evidence="2 3">
    <name type="scientific">Solanum tuberosum</name>
    <name type="common">Potato</name>
    <dbReference type="NCBI Taxonomy" id="4113"/>
    <lineage>
        <taxon>Eukaryota</taxon>
        <taxon>Viridiplantae</taxon>
        <taxon>Streptophyta</taxon>
        <taxon>Embryophyta</taxon>
        <taxon>Tracheophyta</taxon>
        <taxon>Spermatophyta</taxon>
        <taxon>Magnoliopsida</taxon>
        <taxon>eudicotyledons</taxon>
        <taxon>Gunneridae</taxon>
        <taxon>Pentapetalae</taxon>
        <taxon>asterids</taxon>
        <taxon>lamiids</taxon>
        <taxon>Solanales</taxon>
        <taxon>Solanaceae</taxon>
        <taxon>Solanoideae</taxon>
        <taxon>Solaneae</taxon>
        <taxon>Solanum</taxon>
    </lineage>
</organism>
<feature type="region of interest" description="Disordered" evidence="1">
    <location>
        <begin position="1"/>
        <end position="34"/>
    </location>
</feature>
<sequence>METMRPSIRPLKPDSPQKTQQMARPFEVPPSGVLPQKLTVPRGINSMMDIGFQNRYAALADYPRLQATIPTKLINQKIEQGTTSSSKRIPYIISWNFAKTKSDRIKYLSKEIKIRGWTPKVISKTPVKVSPKAASTSPSKNVLKERLKKALKEMDDDQSNEEDIMLLLEEVMSEKDNGDMLDPTGIASAYLDSY</sequence>
<evidence type="ECO:0000313" key="3">
    <source>
        <dbReference type="Proteomes" id="UP000011115"/>
    </source>
</evidence>
<protein>
    <submittedName>
        <fullName evidence="2">Uncharacterized protein</fullName>
    </submittedName>
</protein>
<dbReference type="EnsemblPlants" id="PGSC0003DMT400091366">
    <property type="protein sequence ID" value="PGSC0003DMT400091366"/>
    <property type="gene ID" value="PGSC0003DMG400040937"/>
</dbReference>
<dbReference type="Gramene" id="PGSC0003DMT400091366">
    <property type="protein sequence ID" value="PGSC0003DMT400091366"/>
    <property type="gene ID" value="PGSC0003DMG400040937"/>
</dbReference>
<reference evidence="3" key="1">
    <citation type="journal article" date="2011" name="Nature">
        <title>Genome sequence and analysis of the tuber crop potato.</title>
        <authorList>
            <consortium name="The Potato Genome Sequencing Consortium"/>
        </authorList>
    </citation>
    <scope>NUCLEOTIDE SEQUENCE [LARGE SCALE GENOMIC DNA]</scope>
    <source>
        <strain evidence="3">cv. DM1-3 516 R44</strain>
    </source>
</reference>
<evidence type="ECO:0000256" key="1">
    <source>
        <dbReference type="SAM" id="MobiDB-lite"/>
    </source>
</evidence>
<accession>M1DMF7</accession>
<dbReference type="HOGENOM" id="CLU_1268801_0_0_1"/>